<evidence type="ECO:0000256" key="1">
    <source>
        <dbReference type="SAM" id="SignalP"/>
    </source>
</evidence>
<organism evidence="2 3">
    <name type="scientific">Geomonas propionica</name>
    <dbReference type="NCBI Taxonomy" id="2798582"/>
    <lineage>
        <taxon>Bacteria</taxon>
        <taxon>Pseudomonadati</taxon>
        <taxon>Thermodesulfobacteriota</taxon>
        <taxon>Desulfuromonadia</taxon>
        <taxon>Geobacterales</taxon>
        <taxon>Geobacteraceae</taxon>
        <taxon>Geomonas</taxon>
    </lineage>
</organism>
<reference evidence="2 3" key="1">
    <citation type="submission" date="2020-12" db="EMBL/GenBank/DDBJ databases">
        <title>Geomonas sp. Red259, isolated from paddy soil.</title>
        <authorList>
            <person name="Xu Z."/>
            <person name="Zhang Z."/>
            <person name="Masuda Y."/>
            <person name="Itoh H."/>
            <person name="Senoo K."/>
        </authorList>
    </citation>
    <scope>NUCLEOTIDE SEQUENCE [LARGE SCALE GENOMIC DNA]</scope>
    <source>
        <strain evidence="2 3">Red259</strain>
    </source>
</reference>
<sequence length="154" mass="16343">MKRTKKTSSLLTVTAAVAGVAMGASIAMAAHPPIQLYTYEEVAQQMGFPKAPVMVDRVTKQGMPYSPKQTCFGDQGTTACHGNAASGNSKLAKSYDDLSKHAYHAALGFNEWMDNSKGGLFVSTGDADLLPKGTQTGLAANKPWVQSHGHNGKW</sequence>
<comment type="caution">
    <text evidence="2">The sequence shown here is derived from an EMBL/GenBank/DDBJ whole genome shotgun (WGS) entry which is preliminary data.</text>
</comment>
<protein>
    <submittedName>
        <fullName evidence="2">Cytochrome C</fullName>
    </submittedName>
</protein>
<keyword evidence="3" id="KW-1185">Reference proteome</keyword>
<accession>A0ABS0YT00</accession>
<gene>
    <name evidence="2" type="ORF">JFN90_13290</name>
</gene>
<proteinExistence type="predicted"/>
<feature type="signal peptide" evidence="1">
    <location>
        <begin position="1"/>
        <end position="29"/>
    </location>
</feature>
<evidence type="ECO:0000313" key="3">
    <source>
        <dbReference type="Proteomes" id="UP000641025"/>
    </source>
</evidence>
<dbReference type="RefSeq" id="WP_199395597.1">
    <property type="nucleotide sequence ID" value="NZ_JAEMHK010000009.1"/>
</dbReference>
<keyword evidence="1" id="KW-0732">Signal</keyword>
<evidence type="ECO:0000313" key="2">
    <source>
        <dbReference type="EMBL" id="MBJ6801102.1"/>
    </source>
</evidence>
<dbReference type="EMBL" id="JAEMHK010000009">
    <property type="protein sequence ID" value="MBJ6801102.1"/>
    <property type="molecule type" value="Genomic_DNA"/>
</dbReference>
<name>A0ABS0YT00_9BACT</name>
<dbReference type="Proteomes" id="UP000641025">
    <property type="component" value="Unassembled WGS sequence"/>
</dbReference>
<feature type="chain" id="PRO_5045598098" evidence="1">
    <location>
        <begin position="30"/>
        <end position="154"/>
    </location>
</feature>